<keyword evidence="7" id="KW-0255">Endonuclease</keyword>
<dbReference type="GO" id="GO:0000287">
    <property type="term" value="F:magnesium ion binding"/>
    <property type="evidence" value="ECO:0007669"/>
    <property type="project" value="InterPro"/>
</dbReference>
<gene>
    <name evidence="17" type="ORF">ENN04_01970</name>
</gene>
<dbReference type="SUPFAM" id="SSF103084">
    <property type="entry name" value="Holliday junction resolvase RusA"/>
    <property type="match status" value="1"/>
</dbReference>
<evidence type="ECO:0000256" key="10">
    <source>
        <dbReference type="ARBA" id="ARBA00022842"/>
    </source>
</evidence>
<evidence type="ECO:0000313" key="17">
    <source>
        <dbReference type="EMBL" id="HHO73387.1"/>
    </source>
</evidence>
<evidence type="ECO:0000256" key="16">
    <source>
        <dbReference type="ARBA" id="ARBA00031953"/>
    </source>
</evidence>
<evidence type="ECO:0000256" key="12">
    <source>
        <dbReference type="ARBA" id="ARBA00023204"/>
    </source>
</evidence>
<keyword evidence="12" id="KW-0234">DNA repair</keyword>
<dbReference type="GO" id="GO:0006310">
    <property type="term" value="P:DNA recombination"/>
    <property type="evidence" value="ECO:0007669"/>
    <property type="project" value="UniProtKB-KW"/>
</dbReference>
<dbReference type="Pfam" id="PF05866">
    <property type="entry name" value="RusA"/>
    <property type="match status" value="1"/>
</dbReference>
<comment type="caution">
    <text evidence="17">The sequence shown here is derived from an EMBL/GenBank/DDBJ whole genome shotgun (WGS) entry which is preliminary data.</text>
</comment>
<dbReference type="GO" id="GO:0006281">
    <property type="term" value="P:DNA repair"/>
    <property type="evidence" value="ECO:0007669"/>
    <property type="project" value="UniProtKB-KW"/>
</dbReference>
<accession>A0A7C5SW13</accession>
<evidence type="ECO:0000256" key="15">
    <source>
        <dbReference type="ARBA" id="ARBA00030920"/>
    </source>
</evidence>
<dbReference type="GO" id="GO:0008821">
    <property type="term" value="F:crossover junction DNA endonuclease activity"/>
    <property type="evidence" value="ECO:0007669"/>
    <property type="project" value="UniProtKB-EC"/>
</dbReference>
<evidence type="ECO:0000256" key="11">
    <source>
        <dbReference type="ARBA" id="ARBA00023172"/>
    </source>
</evidence>
<dbReference type="InterPro" id="IPR008822">
    <property type="entry name" value="Endonuclease_RusA-like"/>
</dbReference>
<evidence type="ECO:0000256" key="8">
    <source>
        <dbReference type="ARBA" id="ARBA00022763"/>
    </source>
</evidence>
<comment type="cofactor">
    <cofactor evidence="1">
        <name>Mg(2+)</name>
        <dbReference type="ChEBI" id="CHEBI:18420"/>
    </cofactor>
</comment>
<comment type="subunit">
    <text evidence="3">Homodimer.</text>
</comment>
<evidence type="ECO:0000256" key="9">
    <source>
        <dbReference type="ARBA" id="ARBA00022801"/>
    </source>
</evidence>
<organism evidence="17">
    <name type="scientific">Thermocrinis ruber</name>
    <dbReference type="NCBI Taxonomy" id="75906"/>
    <lineage>
        <taxon>Bacteria</taxon>
        <taxon>Pseudomonadati</taxon>
        <taxon>Aquificota</taxon>
        <taxon>Aquificia</taxon>
        <taxon>Aquificales</taxon>
        <taxon>Aquificaceae</taxon>
        <taxon>Thermocrinis</taxon>
    </lineage>
</organism>
<protein>
    <recommendedName>
        <fullName evidence="4">Crossover junction endodeoxyribonuclease RusA</fullName>
        <ecNumber evidence="14">3.1.21.10</ecNumber>
    </recommendedName>
    <alternativeName>
        <fullName evidence="15">Holliday junction nuclease RusA</fullName>
    </alternativeName>
    <alternativeName>
        <fullName evidence="16">Holliday junction resolvase</fullName>
    </alternativeName>
</protein>
<dbReference type="EMBL" id="DSAC01000024">
    <property type="protein sequence ID" value="HHO73387.1"/>
    <property type="molecule type" value="Genomic_DNA"/>
</dbReference>
<evidence type="ECO:0000256" key="6">
    <source>
        <dbReference type="ARBA" id="ARBA00022723"/>
    </source>
</evidence>
<keyword evidence="8" id="KW-0227">DNA damage</keyword>
<evidence type="ECO:0000256" key="13">
    <source>
        <dbReference type="ARBA" id="ARBA00029354"/>
    </source>
</evidence>
<keyword evidence="11" id="KW-0233">DNA recombination</keyword>
<proteinExistence type="inferred from homology"/>
<dbReference type="PIRSF" id="PIRSF001007">
    <property type="entry name" value="RusA"/>
    <property type="match status" value="1"/>
</dbReference>
<name>A0A7C5SW13_9AQUI</name>
<evidence type="ECO:0000256" key="5">
    <source>
        <dbReference type="ARBA" id="ARBA00022722"/>
    </source>
</evidence>
<keyword evidence="5" id="KW-0540">Nuclease</keyword>
<reference evidence="17" key="1">
    <citation type="journal article" date="2020" name="mSystems">
        <title>Genome- and Community-Level Interaction Insights into Carbon Utilization and Element Cycling Functions of Hydrothermarchaeota in Hydrothermal Sediment.</title>
        <authorList>
            <person name="Zhou Z."/>
            <person name="Liu Y."/>
            <person name="Xu W."/>
            <person name="Pan J."/>
            <person name="Luo Z.H."/>
            <person name="Li M."/>
        </authorList>
    </citation>
    <scope>NUCLEOTIDE SEQUENCE [LARGE SCALE GENOMIC DNA]</scope>
    <source>
        <strain evidence="17">SpSt-114</strain>
    </source>
</reference>
<evidence type="ECO:0000256" key="1">
    <source>
        <dbReference type="ARBA" id="ARBA00001946"/>
    </source>
</evidence>
<evidence type="ECO:0000256" key="4">
    <source>
        <dbReference type="ARBA" id="ARBA00014885"/>
    </source>
</evidence>
<evidence type="ECO:0000256" key="14">
    <source>
        <dbReference type="ARBA" id="ARBA00029488"/>
    </source>
</evidence>
<dbReference type="EC" id="3.1.21.10" evidence="14"/>
<comment type="similarity">
    <text evidence="2">Belongs to the RusA family.</text>
</comment>
<keyword evidence="9" id="KW-0378">Hydrolase</keyword>
<evidence type="ECO:0000256" key="7">
    <source>
        <dbReference type="ARBA" id="ARBA00022759"/>
    </source>
</evidence>
<sequence length="117" mass="13858">MELELSSLPVPKSNRYIRKRGGVVFKPPRVKNWETRAVWEIKQQYQGEPLEGKLSMEVILVLPNHRKRDIDNMLKSLWDVLEKAKVIKNDNQIYEIRTLKRIEKGVQKTIIYISPME</sequence>
<dbReference type="InterPro" id="IPR036614">
    <property type="entry name" value="RusA-like_sf"/>
</dbReference>
<comment type="catalytic activity">
    <reaction evidence="13">
        <text>Endonucleolytic cleavage at a junction such as a reciprocal single-stranded crossover between two homologous DNA duplexes (Holliday junction).</text>
        <dbReference type="EC" id="3.1.21.10"/>
    </reaction>
</comment>
<dbReference type="Gene3D" id="3.30.1330.70">
    <property type="entry name" value="Holliday junction resolvase RusA"/>
    <property type="match status" value="1"/>
</dbReference>
<evidence type="ECO:0000256" key="2">
    <source>
        <dbReference type="ARBA" id="ARBA00008865"/>
    </source>
</evidence>
<keyword evidence="6" id="KW-0479">Metal-binding</keyword>
<keyword evidence="10" id="KW-0460">Magnesium</keyword>
<evidence type="ECO:0000256" key="3">
    <source>
        <dbReference type="ARBA" id="ARBA00011738"/>
    </source>
</evidence>
<dbReference type="InterPro" id="IPR016281">
    <property type="entry name" value="Endonuclease_RusA"/>
</dbReference>
<dbReference type="AlphaFoldDB" id="A0A7C5SW13"/>